<reference evidence="1 2" key="1">
    <citation type="submission" date="2019-07" db="EMBL/GenBank/DDBJ databases">
        <title>Gastrointestinal microbiota of Peromyscus leucopus, the white-footed mouse.</title>
        <authorList>
            <person name="Milovic A."/>
            <person name="Bassam K."/>
            <person name="Barbour A.G."/>
        </authorList>
    </citation>
    <scope>NUCLEOTIDE SEQUENCE [LARGE SCALE GENOMIC DNA]</scope>
    <source>
        <strain evidence="1 2">LL7</strain>
        <plasmid evidence="1 2">unnamed</plasmid>
    </source>
</reference>
<keyword evidence="1" id="KW-0614">Plasmid</keyword>
<protein>
    <submittedName>
        <fullName evidence="1">Uncharacterized protein</fullName>
    </submittedName>
</protein>
<dbReference type="EMBL" id="CP041677">
    <property type="protein sequence ID" value="QDR73579.1"/>
    <property type="molecule type" value="Genomic_DNA"/>
</dbReference>
<name>A0A517D8A3_LIMRT</name>
<accession>A0A517D8A3</accession>
<sequence>MFGGANISANDSLLGETGLAGSAGSGAAAQDGNVCDNTSAEVANGDMVKNAEAGDIVVCGGANSAGTAGHTAILAEDWKGDQTQIINEVGAGDDSGVNKGPFISNFGSSLGHNQRIFCRPVKKANK</sequence>
<evidence type="ECO:0000313" key="1">
    <source>
        <dbReference type="EMBL" id="QDR73579.1"/>
    </source>
</evidence>
<organism evidence="1 2">
    <name type="scientific">Limosilactobacillus reuteri</name>
    <name type="common">Lactobacillus reuteri</name>
    <dbReference type="NCBI Taxonomy" id="1598"/>
    <lineage>
        <taxon>Bacteria</taxon>
        <taxon>Bacillati</taxon>
        <taxon>Bacillota</taxon>
        <taxon>Bacilli</taxon>
        <taxon>Lactobacillales</taxon>
        <taxon>Lactobacillaceae</taxon>
        <taxon>Limosilactobacillus</taxon>
    </lineage>
</organism>
<gene>
    <name evidence="1" type="ORF">FOD75_10800</name>
</gene>
<evidence type="ECO:0000313" key="2">
    <source>
        <dbReference type="Proteomes" id="UP000316394"/>
    </source>
</evidence>
<dbReference type="RefSeq" id="WP_144227849.1">
    <property type="nucleotide sequence ID" value="NZ_CP041677.1"/>
</dbReference>
<dbReference type="AlphaFoldDB" id="A0A517D8A3"/>
<dbReference type="Proteomes" id="UP000316394">
    <property type="component" value="Plasmid unnamed"/>
</dbReference>
<proteinExistence type="predicted"/>
<geneLocation type="plasmid" evidence="1 2">
    <name>unnamed</name>
</geneLocation>